<feature type="non-terminal residue" evidence="1">
    <location>
        <position position="1"/>
    </location>
</feature>
<feature type="non-terminal residue" evidence="1">
    <location>
        <position position="162"/>
    </location>
</feature>
<dbReference type="EMBL" id="CAUYUJ010006103">
    <property type="protein sequence ID" value="CAK0816116.1"/>
    <property type="molecule type" value="Genomic_DNA"/>
</dbReference>
<evidence type="ECO:0008006" key="3">
    <source>
        <dbReference type="Google" id="ProtNLM"/>
    </source>
</evidence>
<comment type="caution">
    <text evidence="1">The sequence shown here is derived from an EMBL/GenBank/DDBJ whole genome shotgun (WGS) entry which is preliminary data.</text>
</comment>
<proteinExistence type="predicted"/>
<dbReference type="Proteomes" id="UP001189429">
    <property type="component" value="Unassembled WGS sequence"/>
</dbReference>
<gene>
    <name evidence="1" type="ORF">PCOR1329_LOCUS19181</name>
</gene>
<organism evidence="1 2">
    <name type="scientific">Prorocentrum cordatum</name>
    <dbReference type="NCBI Taxonomy" id="2364126"/>
    <lineage>
        <taxon>Eukaryota</taxon>
        <taxon>Sar</taxon>
        <taxon>Alveolata</taxon>
        <taxon>Dinophyceae</taxon>
        <taxon>Prorocentrales</taxon>
        <taxon>Prorocentraceae</taxon>
        <taxon>Prorocentrum</taxon>
    </lineage>
</organism>
<protein>
    <recommendedName>
        <fullName evidence="3">QRIC2 protein</fullName>
    </recommendedName>
</protein>
<sequence length="162" mass="17595">QVKSIVMGVQKQVSVVEQGLHEKVGPDRLQALKSALTECQAQITGLDQSLQEKAPLAEFQQLRSLSAGHETKLAAVEQAVQERSEAVQKIFQLDEALQVQQAKVASIERGVWEGMDCVQAMDGVITGMKTQASNLERALQDKIGKTELQQVSDVCAAIKAKV</sequence>
<evidence type="ECO:0000313" key="1">
    <source>
        <dbReference type="EMBL" id="CAK0816116.1"/>
    </source>
</evidence>
<accession>A0ABN9RDH0</accession>
<reference evidence="1" key="1">
    <citation type="submission" date="2023-10" db="EMBL/GenBank/DDBJ databases">
        <authorList>
            <person name="Chen Y."/>
            <person name="Shah S."/>
            <person name="Dougan E. K."/>
            <person name="Thang M."/>
            <person name="Chan C."/>
        </authorList>
    </citation>
    <scope>NUCLEOTIDE SEQUENCE [LARGE SCALE GENOMIC DNA]</scope>
</reference>
<keyword evidence="2" id="KW-1185">Reference proteome</keyword>
<name>A0ABN9RDH0_9DINO</name>
<evidence type="ECO:0000313" key="2">
    <source>
        <dbReference type="Proteomes" id="UP001189429"/>
    </source>
</evidence>